<dbReference type="Proteomes" id="UP000576821">
    <property type="component" value="Unassembled WGS sequence"/>
</dbReference>
<sequence>MLFLNSCATLSPEARVRAGLMDAGLPPATASCMAERMVDRLSLPQLRRIQSLASLRNSHMEELTVDRFLRKLRALEDPEIFVVTSKAAIACTLLG</sequence>
<keyword evidence="2" id="KW-1185">Reference proteome</keyword>
<proteinExistence type="predicted"/>
<dbReference type="AlphaFoldDB" id="A0A846MBJ7"/>
<accession>A0A846MBJ7</accession>
<reference evidence="1 2" key="1">
    <citation type="submission" date="2020-03" db="EMBL/GenBank/DDBJ databases">
        <title>Genomic Encyclopedia of Type Strains, Phase IV (KMG-IV): sequencing the most valuable type-strain genomes for metagenomic binning, comparative biology and taxonomic classification.</title>
        <authorList>
            <person name="Goeker M."/>
        </authorList>
    </citation>
    <scope>NUCLEOTIDE SEQUENCE [LARGE SCALE GENOMIC DNA]</scope>
    <source>
        <strain evidence="1 2">DSM 21299</strain>
    </source>
</reference>
<name>A0A846MBJ7_9SPHN</name>
<evidence type="ECO:0000313" key="2">
    <source>
        <dbReference type="Proteomes" id="UP000576821"/>
    </source>
</evidence>
<comment type="caution">
    <text evidence="1">The sequence shown here is derived from an EMBL/GenBank/DDBJ whole genome shotgun (WGS) entry which is preliminary data.</text>
</comment>
<gene>
    <name evidence="1" type="ORF">FHS54_000114</name>
</gene>
<evidence type="ECO:0000313" key="1">
    <source>
        <dbReference type="EMBL" id="NIJ15165.1"/>
    </source>
</evidence>
<protein>
    <submittedName>
        <fullName evidence="1">Uncharacterized protein</fullName>
    </submittedName>
</protein>
<organism evidence="1 2">
    <name type="scientific">Sphingobium vermicomposti</name>
    <dbReference type="NCBI Taxonomy" id="529005"/>
    <lineage>
        <taxon>Bacteria</taxon>
        <taxon>Pseudomonadati</taxon>
        <taxon>Pseudomonadota</taxon>
        <taxon>Alphaproteobacteria</taxon>
        <taxon>Sphingomonadales</taxon>
        <taxon>Sphingomonadaceae</taxon>
        <taxon>Sphingobium</taxon>
    </lineage>
</organism>
<dbReference type="EMBL" id="JAASQR010000001">
    <property type="protein sequence ID" value="NIJ15165.1"/>
    <property type="molecule type" value="Genomic_DNA"/>
</dbReference>